<dbReference type="RefSeq" id="WP_145285684.1">
    <property type="nucleotide sequence ID" value="NZ_VMSJ01000001.1"/>
</dbReference>
<proteinExistence type="predicted"/>
<dbReference type="OrthoDB" id="2989116at2"/>
<dbReference type="AlphaFoldDB" id="A0A558AYG4"/>
<evidence type="ECO:0000313" key="1">
    <source>
        <dbReference type="EMBL" id="TVT29305.1"/>
    </source>
</evidence>
<dbReference type="Proteomes" id="UP000315103">
    <property type="component" value="Unassembled WGS sequence"/>
</dbReference>
<organism evidence="1 2">
    <name type="scientific">Salinicoccus cyprini</name>
    <dbReference type="NCBI Taxonomy" id="2493691"/>
    <lineage>
        <taxon>Bacteria</taxon>
        <taxon>Bacillati</taxon>
        <taxon>Bacillota</taxon>
        <taxon>Bacilli</taxon>
        <taxon>Bacillales</taxon>
        <taxon>Staphylococcaceae</taxon>
        <taxon>Salinicoccus</taxon>
    </lineage>
</organism>
<protein>
    <submittedName>
        <fullName evidence="1">Uncharacterized protein</fullName>
    </submittedName>
</protein>
<comment type="caution">
    <text evidence="1">The sequence shown here is derived from an EMBL/GenBank/DDBJ whole genome shotgun (WGS) entry which is preliminary data.</text>
</comment>
<accession>A0A558AYG4</accession>
<name>A0A558AYG4_9STAP</name>
<sequence>MGLDMYLYLQEKETKEVIEYSYYRKFNALQGYFVRRYEIENCGKIKLTNKTINELYLTLNEVRHSPEKANLLMPVFPGPFFGSYEYDRIYHNYINQAACDFYHAKFINYDKYDLYYTSDW</sequence>
<gene>
    <name evidence="1" type="ORF">FO441_03205</name>
</gene>
<dbReference type="EMBL" id="VMSJ01000001">
    <property type="protein sequence ID" value="TVT29305.1"/>
    <property type="molecule type" value="Genomic_DNA"/>
</dbReference>
<reference evidence="1 2" key="1">
    <citation type="submission" date="2019-07" db="EMBL/GenBank/DDBJ databases">
        <title>Salinicoccus cyprini sp. nov., isolated from gastro-intestinal tract of mirror carp, Cyprinus carpio var. specularis, collected from Gobind Sagar Reservoir, Himachal Pradesh, India.</title>
        <authorList>
            <person name="Talwar C."/>
            <person name="Singh A.K."/>
            <person name="Lal R."/>
            <person name="Negi R.K."/>
        </authorList>
    </citation>
    <scope>NUCLEOTIDE SEQUENCE [LARGE SCALE GENOMIC DNA]</scope>
    <source>
        <strain evidence="1 2">CT19</strain>
    </source>
</reference>
<keyword evidence="2" id="KW-1185">Reference proteome</keyword>
<evidence type="ECO:0000313" key="2">
    <source>
        <dbReference type="Proteomes" id="UP000315103"/>
    </source>
</evidence>